<evidence type="ECO:0000256" key="8">
    <source>
        <dbReference type="ARBA" id="ARBA00023284"/>
    </source>
</evidence>
<keyword evidence="7" id="KW-1015">Disulfide bond</keyword>
<dbReference type="PROSITE" id="PS51808">
    <property type="entry name" value="CHCH"/>
    <property type="match status" value="1"/>
</dbReference>
<evidence type="ECO:0000256" key="3">
    <source>
        <dbReference type="ARBA" id="ARBA00022927"/>
    </source>
</evidence>
<evidence type="ECO:0000256" key="9">
    <source>
        <dbReference type="SAM" id="MobiDB-lite"/>
    </source>
</evidence>
<evidence type="ECO:0000256" key="5">
    <source>
        <dbReference type="ARBA" id="ARBA00023010"/>
    </source>
</evidence>
<feature type="region of interest" description="Disordered" evidence="9">
    <location>
        <begin position="178"/>
        <end position="200"/>
    </location>
</feature>
<keyword evidence="4" id="KW-0560">Oxidoreductase</keyword>
<keyword evidence="10" id="KW-1185">Reference proteome</keyword>
<evidence type="ECO:0000256" key="2">
    <source>
        <dbReference type="ARBA" id="ARBA00022448"/>
    </source>
</evidence>
<proteinExistence type="predicted"/>
<dbReference type="PANTHER" id="PTHR21622">
    <property type="entry name" value="COILED-COIL-HELIX-COILED-COIL-HELIX DOMAIN CONTAINING 4"/>
    <property type="match status" value="1"/>
</dbReference>
<keyword evidence="5" id="KW-0811">Translocation</keyword>
<evidence type="ECO:0000256" key="7">
    <source>
        <dbReference type="ARBA" id="ARBA00023157"/>
    </source>
</evidence>
<dbReference type="InterPro" id="IPR039289">
    <property type="entry name" value="CHCHD4"/>
</dbReference>
<keyword evidence="2" id="KW-0813">Transport</keyword>
<name>A0A914D3X3_9BILA</name>
<keyword evidence="6" id="KW-0496">Mitochondrion</keyword>
<comment type="subcellular location">
    <subcellularLocation>
        <location evidence="1">Mitochondrion</location>
    </subcellularLocation>
</comment>
<evidence type="ECO:0000256" key="1">
    <source>
        <dbReference type="ARBA" id="ARBA00004173"/>
    </source>
</evidence>
<keyword evidence="3" id="KW-0653">Protein transport</keyword>
<evidence type="ECO:0000313" key="11">
    <source>
        <dbReference type="WBParaSite" id="ACRNAN_scaffold18618.g13181.t1"/>
    </source>
</evidence>
<sequence>MAFNTKFVDVEEHKSKVRLLSIGVDLPENDTKALNFCCKVEWKMVIVSGASHRIAQIKMGINLPSTSNVDSEKHQLIFITEEEFREPITDEYAKRLSELSPDEIYDHYNPGPTLPDGSVNFECHCVSHLVASPCGYEFRSAISCQKGADDEDLKEGKCAEEFVSFMKCVMESKCFRAKDDDEDEKTDVPAEIEEPVEKSA</sequence>
<dbReference type="GO" id="GO:0015035">
    <property type="term" value="F:protein-disulfide reductase activity"/>
    <property type="evidence" value="ECO:0007669"/>
    <property type="project" value="InterPro"/>
</dbReference>
<dbReference type="PANTHER" id="PTHR21622:SF0">
    <property type="entry name" value="COILED-COIL-HELIX-COILED-COIL-HELIX DOMAIN CONTAINING 4"/>
    <property type="match status" value="1"/>
</dbReference>
<reference evidence="11" key="1">
    <citation type="submission" date="2022-11" db="UniProtKB">
        <authorList>
            <consortium name="WormBaseParasite"/>
        </authorList>
    </citation>
    <scope>IDENTIFICATION</scope>
</reference>
<protein>
    <submittedName>
        <fullName evidence="11">CHCH domain-containing protein</fullName>
    </submittedName>
</protein>
<keyword evidence="8" id="KW-0676">Redox-active center</keyword>
<evidence type="ECO:0000256" key="6">
    <source>
        <dbReference type="ARBA" id="ARBA00023128"/>
    </source>
</evidence>
<dbReference type="AlphaFoldDB" id="A0A914D3X3"/>
<dbReference type="Gene3D" id="1.10.287.2900">
    <property type="match status" value="1"/>
</dbReference>
<dbReference type="GO" id="GO:0045041">
    <property type="term" value="P:protein import into mitochondrial intermembrane space"/>
    <property type="evidence" value="ECO:0007669"/>
    <property type="project" value="InterPro"/>
</dbReference>
<feature type="compositionally biased region" description="Acidic residues" evidence="9">
    <location>
        <begin position="180"/>
        <end position="194"/>
    </location>
</feature>
<evidence type="ECO:0000256" key="4">
    <source>
        <dbReference type="ARBA" id="ARBA00023002"/>
    </source>
</evidence>
<evidence type="ECO:0000313" key="10">
    <source>
        <dbReference type="Proteomes" id="UP000887540"/>
    </source>
</evidence>
<accession>A0A914D3X3</accession>
<dbReference type="WBParaSite" id="ACRNAN_scaffold18618.g13181.t1">
    <property type="protein sequence ID" value="ACRNAN_scaffold18618.g13181.t1"/>
    <property type="gene ID" value="ACRNAN_scaffold18618.g13181"/>
</dbReference>
<dbReference type="Proteomes" id="UP000887540">
    <property type="component" value="Unplaced"/>
</dbReference>
<organism evidence="10 11">
    <name type="scientific">Acrobeloides nanus</name>
    <dbReference type="NCBI Taxonomy" id="290746"/>
    <lineage>
        <taxon>Eukaryota</taxon>
        <taxon>Metazoa</taxon>
        <taxon>Ecdysozoa</taxon>
        <taxon>Nematoda</taxon>
        <taxon>Chromadorea</taxon>
        <taxon>Rhabditida</taxon>
        <taxon>Tylenchina</taxon>
        <taxon>Cephalobomorpha</taxon>
        <taxon>Cephaloboidea</taxon>
        <taxon>Cephalobidae</taxon>
        <taxon>Acrobeloides</taxon>
    </lineage>
</organism>
<dbReference type="GO" id="GO:0005758">
    <property type="term" value="C:mitochondrial intermembrane space"/>
    <property type="evidence" value="ECO:0007669"/>
    <property type="project" value="TreeGrafter"/>
</dbReference>